<feature type="compositionally biased region" description="Polar residues" evidence="1">
    <location>
        <begin position="226"/>
        <end position="239"/>
    </location>
</feature>
<dbReference type="Proteomes" id="UP001233999">
    <property type="component" value="Unassembled WGS sequence"/>
</dbReference>
<feature type="compositionally biased region" description="Polar residues" evidence="1">
    <location>
        <begin position="297"/>
        <end position="306"/>
    </location>
</feature>
<proteinExistence type="predicted"/>
<feature type="compositionally biased region" description="Basic residues" evidence="1">
    <location>
        <begin position="286"/>
        <end position="296"/>
    </location>
</feature>
<gene>
    <name evidence="2" type="ORF">L9F63_018387</name>
</gene>
<reference evidence="2" key="1">
    <citation type="journal article" date="2023" name="IScience">
        <title>Live-bearing cockroach genome reveals convergent evolutionary mechanisms linked to viviparity in insects and beyond.</title>
        <authorList>
            <person name="Fouks B."/>
            <person name="Harrison M.C."/>
            <person name="Mikhailova A.A."/>
            <person name="Marchal E."/>
            <person name="English S."/>
            <person name="Carruthers M."/>
            <person name="Jennings E.C."/>
            <person name="Chiamaka E.L."/>
            <person name="Frigard R.A."/>
            <person name="Pippel M."/>
            <person name="Attardo G.M."/>
            <person name="Benoit J.B."/>
            <person name="Bornberg-Bauer E."/>
            <person name="Tobe S.S."/>
        </authorList>
    </citation>
    <scope>NUCLEOTIDE SEQUENCE</scope>
    <source>
        <strain evidence="2">Stay&amp;Tobe</strain>
    </source>
</reference>
<organism evidence="2 3">
    <name type="scientific">Diploptera punctata</name>
    <name type="common">Pacific beetle cockroach</name>
    <dbReference type="NCBI Taxonomy" id="6984"/>
    <lineage>
        <taxon>Eukaryota</taxon>
        <taxon>Metazoa</taxon>
        <taxon>Ecdysozoa</taxon>
        <taxon>Arthropoda</taxon>
        <taxon>Hexapoda</taxon>
        <taxon>Insecta</taxon>
        <taxon>Pterygota</taxon>
        <taxon>Neoptera</taxon>
        <taxon>Polyneoptera</taxon>
        <taxon>Dictyoptera</taxon>
        <taxon>Blattodea</taxon>
        <taxon>Blaberoidea</taxon>
        <taxon>Blaberidae</taxon>
        <taxon>Diplopterinae</taxon>
        <taxon>Diploptera</taxon>
    </lineage>
</organism>
<comment type="caution">
    <text evidence="2">The sequence shown here is derived from an EMBL/GenBank/DDBJ whole genome shotgun (WGS) entry which is preliminary data.</text>
</comment>
<feature type="region of interest" description="Disordered" evidence="1">
    <location>
        <begin position="224"/>
        <end position="255"/>
    </location>
</feature>
<feature type="region of interest" description="Disordered" evidence="1">
    <location>
        <begin position="1"/>
        <end position="58"/>
    </location>
</feature>
<name>A0AAD8EF97_DIPPU</name>
<evidence type="ECO:0000256" key="1">
    <source>
        <dbReference type="SAM" id="MobiDB-lite"/>
    </source>
</evidence>
<feature type="region of interest" description="Disordered" evidence="1">
    <location>
        <begin position="267"/>
        <end position="306"/>
    </location>
</feature>
<sequence>MMVKGKSISMRDLQVQGKSLMKSPDDVNSMSPSRKKTKRLNRRSKSLTDAPKKREGISNQSIYYNGDIRRQPYINRVPTQDDIYKIIDETADVIRPSTSDDDSKKRLSPYTPLPAIGTKFNPIKSRVNPLIEISESNTEPKTNTKIMGTMDKLVENTNSTMKIAESKIKNEEKHAKQVKFDTKTLQNTNKNATNSIKISQTNQSASLKSNGDLKLFKNVSGDKNACKSNSSFQNSSEITCSEGDAPDGTNSSDDSARKLVREGTYNVLNPKFVRGPTDIDSSPSKHQGKEKAKKKSSNPLEASSTTIMFGPRLQNEEDLLEEDLTAIEFPFQQQNSVNTNTSQGGDPSTVIQKLYYRNSEDTINKNNSLTEHAASGETNMADPTGRTISYRPPQVQQTFWF</sequence>
<reference evidence="2" key="2">
    <citation type="submission" date="2023-05" db="EMBL/GenBank/DDBJ databases">
        <authorList>
            <person name="Fouks B."/>
        </authorList>
    </citation>
    <scope>NUCLEOTIDE SEQUENCE</scope>
    <source>
        <strain evidence="2">Stay&amp;Tobe</strain>
        <tissue evidence="2">Testes</tissue>
    </source>
</reference>
<feature type="region of interest" description="Disordered" evidence="1">
    <location>
        <begin position="370"/>
        <end position="392"/>
    </location>
</feature>
<keyword evidence="3" id="KW-1185">Reference proteome</keyword>
<dbReference type="AlphaFoldDB" id="A0AAD8EF97"/>
<dbReference type="EMBL" id="JASPKZ010005701">
    <property type="protein sequence ID" value="KAJ9588223.1"/>
    <property type="molecule type" value="Genomic_DNA"/>
</dbReference>
<feature type="compositionally biased region" description="Basic residues" evidence="1">
    <location>
        <begin position="33"/>
        <end position="45"/>
    </location>
</feature>
<evidence type="ECO:0000313" key="2">
    <source>
        <dbReference type="EMBL" id="KAJ9588223.1"/>
    </source>
</evidence>
<evidence type="ECO:0000313" key="3">
    <source>
        <dbReference type="Proteomes" id="UP001233999"/>
    </source>
</evidence>
<protein>
    <submittedName>
        <fullName evidence="2">Uncharacterized protein</fullName>
    </submittedName>
</protein>
<accession>A0AAD8EF97</accession>